<organism evidence="2">
    <name type="scientific">Anguilla anguilla</name>
    <name type="common">European freshwater eel</name>
    <name type="synonym">Muraena anguilla</name>
    <dbReference type="NCBI Taxonomy" id="7936"/>
    <lineage>
        <taxon>Eukaryota</taxon>
        <taxon>Metazoa</taxon>
        <taxon>Chordata</taxon>
        <taxon>Craniata</taxon>
        <taxon>Vertebrata</taxon>
        <taxon>Euteleostomi</taxon>
        <taxon>Actinopterygii</taxon>
        <taxon>Neopterygii</taxon>
        <taxon>Teleostei</taxon>
        <taxon>Anguilliformes</taxon>
        <taxon>Anguillidae</taxon>
        <taxon>Anguilla</taxon>
    </lineage>
</organism>
<dbReference type="AlphaFoldDB" id="A0A0E9USR5"/>
<dbReference type="EMBL" id="GBXM01039720">
    <property type="protein sequence ID" value="JAH68857.1"/>
    <property type="molecule type" value="Transcribed_RNA"/>
</dbReference>
<reference evidence="2" key="2">
    <citation type="journal article" date="2015" name="Fish Shellfish Immunol.">
        <title>Early steps in the European eel (Anguilla anguilla)-Vibrio vulnificus interaction in the gills: Role of the RtxA13 toxin.</title>
        <authorList>
            <person name="Callol A."/>
            <person name="Pajuelo D."/>
            <person name="Ebbesson L."/>
            <person name="Teles M."/>
            <person name="MacKenzie S."/>
            <person name="Amaro C."/>
        </authorList>
    </citation>
    <scope>NUCLEOTIDE SEQUENCE</scope>
</reference>
<protein>
    <submittedName>
        <fullName evidence="2">Uncharacterized protein</fullName>
    </submittedName>
</protein>
<sequence>MERDRAVQIPSAQKGQVTFPTGERDGVHCGSSLFFSSLKYPR</sequence>
<evidence type="ECO:0000313" key="2">
    <source>
        <dbReference type="EMBL" id="JAH68857.1"/>
    </source>
</evidence>
<feature type="compositionally biased region" description="Polar residues" evidence="1">
    <location>
        <begin position="10"/>
        <end position="19"/>
    </location>
</feature>
<feature type="region of interest" description="Disordered" evidence="1">
    <location>
        <begin position="1"/>
        <end position="23"/>
    </location>
</feature>
<evidence type="ECO:0000256" key="1">
    <source>
        <dbReference type="SAM" id="MobiDB-lite"/>
    </source>
</evidence>
<reference evidence="2" key="1">
    <citation type="submission" date="2014-11" db="EMBL/GenBank/DDBJ databases">
        <authorList>
            <person name="Amaro Gonzalez C."/>
        </authorList>
    </citation>
    <scope>NUCLEOTIDE SEQUENCE</scope>
</reference>
<accession>A0A0E9USR5</accession>
<name>A0A0E9USR5_ANGAN</name>
<proteinExistence type="predicted"/>